<dbReference type="Proteomes" id="UP000766595">
    <property type="component" value="Unassembled WGS sequence"/>
</dbReference>
<dbReference type="InterPro" id="IPR035437">
    <property type="entry name" value="SNase_OB-fold_sf"/>
</dbReference>
<organism evidence="3 4">
    <name type="scientific">Prosthecodimorpha staleyi</name>
    <dbReference type="NCBI Taxonomy" id="2840188"/>
    <lineage>
        <taxon>Bacteria</taxon>
        <taxon>Pseudomonadati</taxon>
        <taxon>Pseudomonadota</taxon>
        <taxon>Alphaproteobacteria</taxon>
        <taxon>Hyphomicrobiales</taxon>
        <taxon>Ancalomicrobiaceae</taxon>
        <taxon>Prosthecodimorpha</taxon>
    </lineage>
</organism>
<proteinExistence type="predicted"/>
<protein>
    <submittedName>
        <fullName evidence="3">Thermonuclease family protein</fullName>
    </submittedName>
</protein>
<evidence type="ECO:0000313" key="4">
    <source>
        <dbReference type="Proteomes" id="UP000766595"/>
    </source>
</evidence>
<dbReference type="SMART" id="SM00318">
    <property type="entry name" value="SNc"/>
    <property type="match status" value="1"/>
</dbReference>
<reference evidence="3 4" key="1">
    <citation type="submission" date="2021-06" db="EMBL/GenBank/DDBJ databases">
        <authorList>
            <person name="Grouzdev D.S."/>
            <person name="Koziaeva V."/>
        </authorList>
    </citation>
    <scope>NUCLEOTIDE SEQUENCE [LARGE SCALE GENOMIC DNA]</scope>
    <source>
        <strain evidence="3 4">22</strain>
    </source>
</reference>
<keyword evidence="4" id="KW-1185">Reference proteome</keyword>
<evidence type="ECO:0000313" key="3">
    <source>
        <dbReference type="EMBL" id="MBT9292042.1"/>
    </source>
</evidence>
<dbReference type="Gene3D" id="2.40.50.90">
    <property type="match status" value="1"/>
</dbReference>
<comment type="caution">
    <text evidence="3">The sequence shown here is derived from an EMBL/GenBank/DDBJ whole genome shotgun (WGS) entry which is preliminary data.</text>
</comment>
<keyword evidence="1" id="KW-0472">Membrane</keyword>
<accession>A0A947DB02</accession>
<feature type="domain" description="TNase-like" evidence="2">
    <location>
        <begin position="168"/>
        <end position="286"/>
    </location>
</feature>
<dbReference type="RefSeq" id="WP_261970557.1">
    <property type="nucleotide sequence ID" value="NZ_JAHHZF010000011.1"/>
</dbReference>
<keyword evidence="1" id="KW-0812">Transmembrane</keyword>
<dbReference type="InterPro" id="IPR016071">
    <property type="entry name" value="Staphylococal_nuclease_OB-fold"/>
</dbReference>
<name>A0A947DB02_9HYPH</name>
<dbReference type="Pfam" id="PF00565">
    <property type="entry name" value="SNase"/>
    <property type="match status" value="1"/>
</dbReference>
<dbReference type="AlphaFoldDB" id="A0A947DB02"/>
<gene>
    <name evidence="3" type="ORF">KL771_21440</name>
</gene>
<sequence length="293" mass="29444">MTRVARLALIGATAGLVPIGAAMLYFGLDRGAQPPQPGISRSVTVPATAVIDPPAMPGTRGAGTGTVATDLPGGTARPPGPAGTAMSVAPEVSGTAGPTAVGTVRPPTPAASSAGLRGPVLVAPEGPVDVRNVTPPGVTPPPAVTGPLERLPAREPVRKPLGPPKLRVLRPILVESAGVVRAGDVRVRLAGITAPASDETCRDATGQDWPCGARAAVALRAFVRGRGLQCTVPEGAREGDFVSPCRLGSEDVGRWLVRQGWAKAAGDDLGADETEARRAGLGLWAAAAPTPAD</sequence>
<dbReference type="SUPFAM" id="SSF50199">
    <property type="entry name" value="Staphylococcal nuclease"/>
    <property type="match status" value="1"/>
</dbReference>
<keyword evidence="1" id="KW-1133">Transmembrane helix</keyword>
<evidence type="ECO:0000259" key="2">
    <source>
        <dbReference type="SMART" id="SM00318"/>
    </source>
</evidence>
<evidence type="ECO:0000256" key="1">
    <source>
        <dbReference type="SAM" id="Phobius"/>
    </source>
</evidence>
<dbReference type="EMBL" id="JAHHZF010000011">
    <property type="protein sequence ID" value="MBT9292042.1"/>
    <property type="molecule type" value="Genomic_DNA"/>
</dbReference>
<feature type="transmembrane region" description="Helical" evidence="1">
    <location>
        <begin position="7"/>
        <end position="28"/>
    </location>
</feature>